<dbReference type="GO" id="GO:0016020">
    <property type="term" value="C:membrane"/>
    <property type="evidence" value="ECO:0007669"/>
    <property type="project" value="GOC"/>
</dbReference>
<dbReference type="Pfam" id="PF05184">
    <property type="entry name" value="SapB_1"/>
    <property type="match status" value="1"/>
</dbReference>
<dbReference type="SUPFAM" id="SSF56300">
    <property type="entry name" value="Metallo-dependent phosphatases"/>
    <property type="match status" value="1"/>
</dbReference>
<dbReference type="EMBL" id="WIXP02000003">
    <property type="protein sequence ID" value="KAF6213531.1"/>
    <property type="molecule type" value="Genomic_DNA"/>
</dbReference>
<keyword evidence="8" id="KW-0862">Zinc</keyword>
<evidence type="ECO:0000256" key="13">
    <source>
        <dbReference type="ARBA" id="ARBA00059094"/>
    </source>
</evidence>
<dbReference type="GO" id="GO:0046513">
    <property type="term" value="P:ceramide biosynthetic process"/>
    <property type="evidence" value="ECO:0007669"/>
    <property type="project" value="TreeGrafter"/>
</dbReference>
<keyword evidence="11" id="KW-0326">Glycosidase</keyword>
<keyword evidence="9" id="KW-1015">Disulfide bond</keyword>
<gene>
    <name evidence="16" type="ORF">GE061_011251</name>
</gene>
<dbReference type="InterPro" id="IPR007856">
    <property type="entry name" value="SapB_1"/>
</dbReference>
<comment type="subcellular location">
    <subcellularLocation>
        <location evidence="2">Secreted</location>
    </subcellularLocation>
</comment>
<keyword evidence="4" id="KW-0964">Secreted</keyword>
<evidence type="ECO:0000256" key="4">
    <source>
        <dbReference type="ARBA" id="ARBA00022525"/>
    </source>
</evidence>
<evidence type="ECO:0000313" key="16">
    <source>
        <dbReference type="EMBL" id="KAF6213531.1"/>
    </source>
</evidence>
<dbReference type="SUPFAM" id="SSF47862">
    <property type="entry name" value="Saposin"/>
    <property type="match status" value="1"/>
</dbReference>
<evidence type="ECO:0000256" key="10">
    <source>
        <dbReference type="ARBA" id="ARBA00023180"/>
    </source>
</evidence>
<dbReference type="Proteomes" id="UP000466442">
    <property type="component" value="Unassembled WGS sequence"/>
</dbReference>
<evidence type="ECO:0000256" key="6">
    <source>
        <dbReference type="ARBA" id="ARBA00022729"/>
    </source>
</evidence>
<accession>A0A8S9XYY1</accession>
<feature type="chain" id="PRO_5035780596" description="Saposin B-type domain-containing protein" evidence="14">
    <location>
        <begin position="27"/>
        <end position="716"/>
    </location>
</feature>
<comment type="similarity">
    <text evidence="3">Belongs to the acid sphingomyelinase family.</text>
</comment>
<evidence type="ECO:0000313" key="17">
    <source>
        <dbReference type="Proteomes" id="UP000466442"/>
    </source>
</evidence>
<feature type="domain" description="Saposin B-type" evidence="15">
    <location>
        <begin position="136"/>
        <end position="220"/>
    </location>
</feature>
<evidence type="ECO:0000256" key="2">
    <source>
        <dbReference type="ARBA" id="ARBA00004613"/>
    </source>
</evidence>
<evidence type="ECO:0000256" key="12">
    <source>
        <dbReference type="ARBA" id="ARBA00047268"/>
    </source>
</evidence>
<dbReference type="SMART" id="SM00741">
    <property type="entry name" value="SapB"/>
    <property type="match status" value="1"/>
</dbReference>
<dbReference type="FunFam" id="1.10.225.10:FF:000010">
    <property type="entry name" value="Sphingomyelin phosphodiesterase"/>
    <property type="match status" value="1"/>
</dbReference>
<organism evidence="16 17">
    <name type="scientific">Apolygus lucorum</name>
    <name type="common">Small green plant bug</name>
    <name type="synonym">Lygocoris lucorum</name>
    <dbReference type="NCBI Taxonomy" id="248454"/>
    <lineage>
        <taxon>Eukaryota</taxon>
        <taxon>Metazoa</taxon>
        <taxon>Ecdysozoa</taxon>
        <taxon>Arthropoda</taxon>
        <taxon>Hexapoda</taxon>
        <taxon>Insecta</taxon>
        <taxon>Pterygota</taxon>
        <taxon>Neoptera</taxon>
        <taxon>Paraneoptera</taxon>
        <taxon>Hemiptera</taxon>
        <taxon>Heteroptera</taxon>
        <taxon>Panheteroptera</taxon>
        <taxon>Cimicomorpha</taxon>
        <taxon>Miridae</taxon>
        <taxon>Mirini</taxon>
        <taxon>Apolygus</taxon>
    </lineage>
</organism>
<dbReference type="OrthoDB" id="282973at2759"/>
<evidence type="ECO:0000256" key="14">
    <source>
        <dbReference type="SAM" id="SignalP"/>
    </source>
</evidence>
<dbReference type="PANTHER" id="PTHR10340">
    <property type="entry name" value="SPHINGOMYELIN PHOSPHODIESTERASE"/>
    <property type="match status" value="1"/>
</dbReference>
<evidence type="ECO:0000256" key="8">
    <source>
        <dbReference type="ARBA" id="ARBA00022833"/>
    </source>
</evidence>
<comment type="caution">
    <text evidence="16">The sequence shown here is derived from an EMBL/GenBank/DDBJ whole genome shotgun (WGS) entry which is preliminary data.</text>
</comment>
<dbReference type="Gene3D" id="1.10.225.10">
    <property type="entry name" value="Saposin-like"/>
    <property type="match status" value="1"/>
</dbReference>
<evidence type="ECO:0000256" key="1">
    <source>
        <dbReference type="ARBA" id="ARBA00001947"/>
    </source>
</evidence>
<dbReference type="GO" id="GO:0005764">
    <property type="term" value="C:lysosome"/>
    <property type="evidence" value="ECO:0007669"/>
    <property type="project" value="TreeGrafter"/>
</dbReference>
<comment type="cofactor">
    <cofactor evidence="1">
        <name>Zn(2+)</name>
        <dbReference type="ChEBI" id="CHEBI:29105"/>
    </cofactor>
</comment>
<dbReference type="PROSITE" id="PS50015">
    <property type="entry name" value="SAP_B"/>
    <property type="match status" value="1"/>
</dbReference>
<comment type="function">
    <text evidence="13">Converts sphingomyelin to ceramide.</text>
</comment>
<keyword evidence="5" id="KW-0479">Metal-binding</keyword>
<dbReference type="Pfam" id="PF00149">
    <property type="entry name" value="Metallophos"/>
    <property type="match status" value="1"/>
</dbReference>
<dbReference type="PANTHER" id="PTHR10340:SF34">
    <property type="entry name" value="SPHINGOMYELIN PHOSPHODIESTERASE"/>
    <property type="match status" value="1"/>
</dbReference>
<dbReference type="GO" id="GO:0061750">
    <property type="term" value="F:acid sphingomyelin phosphodiesterase activity"/>
    <property type="evidence" value="ECO:0007669"/>
    <property type="project" value="TreeGrafter"/>
</dbReference>
<keyword evidence="17" id="KW-1185">Reference proteome</keyword>
<evidence type="ECO:0000256" key="3">
    <source>
        <dbReference type="ARBA" id="ARBA00008234"/>
    </source>
</evidence>
<keyword evidence="6 14" id="KW-0732">Signal</keyword>
<keyword evidence="7" id="KW-0378">Hydrolase</keyword>
<dbReference type="Gene3D" id="3.60.21.10">
    <property type="match status" value="1"/>
</dbReference>
<evidence type="ECO:0000256" key="7">
    <source>
        <dbReference type="ARBA" id="ARBA00022801"/>
    </source>
</evidence>
<evidence type="ECO:0000256" key="9">
    <source>
        <dbReference type="ARBA" id="ARBA00023157"/>
    </source>
</evidence>
<dbReference type="InterPro" id="IPR004843">
    <property type="entry name" value="Calcineurin-like_PHP"/>
</dbReference>
<evidence type="ECO:0000256" key="11">
    <source>
        <dbReference type="ARBA" id="ARBA00023295"/>
    </source>
</evidence>
<evidence type="ECO:0000256" key="5">
    <source>
        <dbReference type="ARBA" id="ARBA00022723"/>
    </source>
</evidence>
<proteinExistence type="inferred from homology"/>
<dbReference type="FunFam" id="3.60.21.10:FF:000077">
    <property type="entry name" value="Sphingomyelin phosphodiesterase"/>
    <property type="match status" value="1"/>
</dbReference>
<dbReference type="AlphaFoldDB" id="A0A8S9XYY1"/>
<feature type="signal peptide" evidence="14">
    <location>
        <begin position="1"/>
        <end position="26"/>
    </location>
</feature>
<keyword evidence="10" id="KW-0325">Glycoprotein</keyword>
<dbReference type="InterPro" id="IPR008139">
    <property type="entry name" value="SaposinB_dom"/>
</dbReference>
<dbReference type="GO" id="GO:0006685">
    <property type="term" value="P:sphingomyelin catabolic process"/>
    <property type="evidence" value="ECO:0007669"/>
    <property type="project" value="TreeGrafter"/>
</dbReference>
<dbReference type="GO" id="GO:0016798">
    <property type="term" value="F:hydrolase activity, acting on glycosyl bonds"/>
    <property type="evidence" value="ECO:0007669"/>
    <property type="project" value="UniProtKB-KW"/>
</dbReference>
<name>A0A8S9XYY1_APOLU</name>
<comment type="catalytic activity">
    <reaction evidence="12">
        <text>a sphingomyelin + H2O = phosphocholine + an N-acylsphing-4-enine + H(+)</text>
        <dbReference type="Rhea" id="RHEA:19253"/>
        <dbReference type="ChEBI" id="CHEBI:15377"/>
        <dbReference type="ChEBI" id="CHEBI:15378"/>
        <dbReference type="ChEBI" id="CHEBI:17636"/>
        <dbReference type="ChEBI" id="CHEBI:52639"/>
        <dbReference type="ChEBI" id="CHEBI:295975"/>
        <dbReference type="EC" id="3.1.4.12"/>
    </reaction>
    <physiologicalReaction direction="left-to-right" evidence="12">
        <dbReference type="Rhea" id="RHEA:19254"/>
    </physiologicalReaction>
</comment>
<dbReference type="CDD" id="cd00842">
    <property type="entry name" value="MPP_ASMase"/>
    <property type="match status" value="1"/>
</dbReference>
<dbReference type="InterPro" id="IPR041805">
    <property type="entry name" value="ASMase/PPN1_MPP"/>
</dbReference>
<sequence>MHIRHETWCLLIALISLSATVSFSNGNPVARSEWAKNSGTWDEFALLEGDKQPLLAPSNFSHTLPPLHTAEELENETIEQFKKLKMNYTNVLKHIDRELESSRARGGRHLYRLADKALKLMNLKQVVNEVESSVMSQVSCTACKAGAGLLQHYIRTGKTKDDIIQIVKKFCVSLQLQTPRVCEGITEIFGGEFVYVLRRVTLSPNEICSFVIGDACGDDDVPAHEWSVVFPPVPKPQPKQILAPKDGASTFKVLHISDTHYDPYYQEGTNAECNEPLCCRLTNGPAPNAAAAAGRWGDYRKCDTPKRTVDNMLDHITTTHPDIDYILWTGDLPPHDVWNQTKEENIQILKETVAQMLKMFPGIPIFPALGNHETFPVNSFPPPSIQNEYSIKWLYDEIDTQWRKWLPQTVSRTVRRGAFYSVLVRPGFRIISLNMNYCNNKNWWLLLNSTDPAKELQWFIYELQGAEFNNEKVHVIGHIPPGHSDCLKVWSRNYYSIINRYEGTITAQFFGHTHVDEFEVFYDKEDMSRAVSIAYVGPSVSPYADLNPGYRIYYVDGDHPKSTRLVVDHETWVMNLREANLYDYPIWYKEYSARQHYQLPSLVPQEWDNLLYRLSENDTLFDTYFKYYWKKLPGEAFVRRRMQKADALRPQVRAVARQESSLSGDRVSDRLKNGQKRGIRLESLALQLPCFVGAENKVVILLNQSASKKTNFFRSR</sequence>
<dbReference type="GO" id="GO:0005615">
    <property type="term" value="C:extracellular space"/>
    <property type="evidence" value="ECO:0007669"/>
    <property type="project" value="TreeGrafter"/>
</dbReference>
<protein>
    <recommendedName>
        <fullName evidence="15">Saposin B-type domain-containing protein</fullName>
    </recommendedName>
</protein>
<evidence type="ECO:0000259" key="15">
    <source>
        <dbReference type="PROSITE" id="PS50015"/>
    </source>
</evidence>
<dbReference type="InterPro" id="IPR029052">
    <property type="entry name" value="Metallo-depent_PP-like"/>
</dbReference>
<reference evidence="16" key="1">
    <citation type="journal article" date="2021" name="Mol. Ecol. Resour.">
        <title>Apolygus lucorum genome provides insights into omnivorousness and mesophyll feeding.</title>
        <authorList>
            <person name="Liu Y."/>
            <person name="Liu H."/>
            <person name="Wang H."/>
            <person name="Huang T."/>
            <person name="Liu B."/>
            <person name="Yang B."/>
            <person name="Yin L."/>
            <person name="Li B."/>
            <person name="Zhang Y."/>
            <person name="Zhang S."/>
            <person name="Jiang F."/>
            <person name="Zhang X."/>
            <person name="Ren Y."/>
            <person name="Wang B."/>
            <person name="Wang S."/>
            <person name="Lu Y."/>
            <person name="Wu K."/>
            <person name="Fan W."/>
            <person name="Wang G."/>
        </authorList>
    </citation>
    <scope>NUCLEOTIDE SEQUENCE</scope>
    <source>
        <strain evidence="16">12Hb</strain>
    </source>
</reference>
<dbReference type="GO" id="GO:0046872">
    <property type="term" value="F:metal ion binding"/>
    <property type="evidence" value="ECO:0007669"/>
    <property type="project" value="UniProtKB-KW"/>
</dbReference>
<dbReference type="InterPro" id="IPR011001">
    <property type="entry name" value="Saposin-like"/>
</dbReference>